<dbReference type="SUPFAM" id="SSF51690">
    <property type="entry name" value="Nicotinate/Quinolinate PRTase C-terminal domain-like"/>
    <property type="match status" value="1"/>
</dbReference>
<keyword evidence="17" id="KW-1185">Reference proteome</keyword>
<dbReference type="EC" id="2.4.2.19" evidence="5"/>
<accession>Q1IVG2</accession>
<evidence type="ECO:0000256" key="2">
    <source>
        <dbReference type="ARBA" id="ARBA00004893"/>
    </source>
</evidence>
<dbReference type="OrthoDB" id="9782546at2"/>
<dbReference type="EnsemblBacteria" id="ABF39138">
    <property type="protein sequence ID" value="ABF39138"/>
    <property type="gene ID" value="Acid345_0133"/>
</dbReference>
<dbReference type="InterPro" id="IPR004393">
    <property type="entry name" value="NadC"/>
</dbReference>
<dbReference type="InterPro" id="IPR037128">
    <property type="entry name" value="Quinolinate_PRibosylTase_N_sf"/>
</dbReference>
<evidence type="ECO:0000256" key="11">
    <source>
        <dbReference type="ARBA" id="ARBA00069173"/>
    </source>
</evidence>
<name>Q1IVG2_KORVE</name>
<evidence type="ECO:0000256" key="6">
    <source>
        <dbReference type="ARBA" id="ARBA00022642"/>
    </source>
</evidence>
<keyword evidence="6" id="KW-0662">Pyridine nucleotide biosynthesis</keyword>
<feature type="binding site" evidence="13">
    <location>
        <position position="165"/>
    </location>
    <ligand>
        <name>substrate</name>
    </ligand>
</feature>
<feature type="binding site" evidence="13">
    <location>
        <position position="175"/>
    </location>
    <ligand>
        <name>substrate</name>
    </ligand>
</feature>
<gene>
    <name evidence="16" type="ordered locus">Acid345_0133</name>
</gene>
<dbReference type="SUPFAM" id="SSF54675">
    <property type="entry name" value="Nicotinate/Quinolinate PRTase N-terminal domain-like"/>
    <property type="match status" value="1"/>
</dbReference>
<feature type="binding site" evidence="13">
    <location>
        <position position="226"/>
    </location>
    <ligand>
        <name>substrate</name>
    </ligand>
</feature>
<dbReference type="GO" id="GO:0005737">
    <property type="term" value="C:cytoplasm"/>
    <property type="evidence" value="ECO:0007669"/>
    <property type="project" value="TreeGrafter"/>
</dbReference>
<dbReference type="Gene3D" id="3.20.20.70">
    <property type="entry name" value="Aldolase class I"/>
    <property type="match status" value="1"/>
</dbReference>
<feature type="binding site" evidence="13">
    <location>
        <begin position="141"/>
        <end position="143"/>
    </location>
    <ligand>
        <name>substrate</name>
    </ligand>
</feature>
<dbReference type="FunFam" id="3.20.20.70:FF:000030">
    <property type="entry name" value="Nicotinate-nucleotide pyrophosphorylase, carboxylating"/>
    <property type="match status" value="1"/>
</dbReference>
<dbReference type="FunFam" id="3.90.1170.20:FF:000001">
    <property type="entry name" value="Nicotinate-nucleotide diphosphorylase (Carboxylating)"/>
    <property type="match status" value="1"/>
</dbReference>
<evidence type="ECO:0000259" key="15">
    <source>
        <dbReference type="Pfam" id="PF02749"/>
    </source>
</evidence>
<proteinExistence type="inferred from homology"/>
<dbReference type="PANTHER" id="PTHR32179">
    <property type="entry name" value="NICOTINATE-NUCLEOTIDE PYROPHOSPHORYLASE [CARBOXYLATING]"/>
    <property type="match status" value="1"/>
</dbReference>
<dbReference type="Pfam" id="PF01729">
    <property type="entry name" value="QRPTase_C"/>
    <property type="match status" value="1"/>
</dbReference>
<dbReference type="AlphaFoldDB" id="Q1IVG2"/>
<dbReference type="InterPro" id="IPR022412">
    <property type="entry name" value="Quinolinate_PRibosylTrfase_N"/>
</dbReference>
<feature type="domain" description="Quinolinate phosphoribosyl transferase C-terminal" evidence="14">
    <location>
        <begin position="120"/>
        <end position="288"/>
    </location>
</feature>
<dbReference type="RefSeq" id="WP_011520940.1">
    <property type="nucleotide sequence ID" value="NC_008009.1"/>
</dbReference>
<dbReference type="GO" id="GO:0004514">
    <property type="term" value="F:nicotinate-nucleotide diphosphorylase (carboxylating) activity"/>
    <property type="evidence" value="ECO:0007669"/>
    <property type="project" value="UniProtKB-EC"/>
</dbReference>
<evidence type="ECO:0000256" key="9">
    <source>
        <dbReference type="ARBA" id="ARBA00033102"/>
    </source>
</evidence>
<evidence type="ECO:0000256" key="13">
    <source>
        <dbReference type="PIRSR" id="PIRSR006250-1"/>
    </source>
</evidence>
<feature type="binding site" evidence="13">
    <location>
        <position position="205"/>
    </location>
    <ligand>
        <name>substrate</name>
    </ligand>
</feature>
<keyword evidence="7 12" id="KW-0328">Glycosyltransferase</keyword>
<organism evidence="16 17">
    <name type="scientific">Koribacter versatilis (strain Ellin345)</name>
    <dbReference type="NCBI Taxonomy" id="204669"/>
    <lineage>
        <taxon>Bacteria</taxon>
        <taxon>Pseudomonadati</taxon>
        <taxon>Acidobacteriota</taxon>
        <taxon>Terriglobia</taxon>
        <taxon>Terriglobales</taxon>
        <taxon>Candidatus Korobacteraceae</taxon>
        <taxon>Candidatus Korobacter</taxon>
    </lineage>
</organism>
<dbReference type="Proteomes" id="UP000002432">
    <property type="component" value="Chromosome"/>
</dbReference>
<dbReference type="EMBL" id="CP000360">
    <property type="protein sequence ID" value="ABF39138.1"/>
    <property type="molecule type" value="Genomic_DNA"/>
</dbReference>
<comment type="similarity">
    <text evidence="3 12">Belongs to the NadC/ModD family.</text>
</comment>
<dbReference type="GO" id="GO:0034213">
    <property type="term" value="P:quinolinate catabolic process"/>
    <property type="evidence" value="ECO:0007669"/>
    <property type="project" value="TreeGrafter"/>
</dbReference>
<feature type="domain" description="Quinolinate phosphoribosyl transferase N-terminal" evidence="15">
    <location>
        <begin position="24"/>
        <end position="118"/>
    </location>
</feature>
<comment type="subunit">
    <text evidence="4">Hexamer formed by 3 homodimers.</text>
</comment>
<evidence type="ECO:0000256" key="5">
    <source>
        <dbReference type="ARBA" id="ARBA00011944"/>
    </source>
</evidence>
<dbReference type="PIRSF" id="PIRSF006250">
    <property type="entry name" value="NadC_ModD"/>
    <property type="match status" value="1"/>
</dbReference>
<evidence type="ECO:0000259" key="14">
    <source>
        <dbReference type="Pfam" id="PF01729"/>
    </source>
</evidence>
<feature type="binding site" evidence="13">
    <location>
        <position position="108"/>
    </location>
    <ligand>
        <name>substrate</name>
    </ligand>
</feature>
<dbReference type="KEGG" id="aba:Acid345_0133"/>
<dbReference type="STRING" id="204669.Acid345_0133"/>
<sequence>MDWNSRRVTAVLENALTEDRATRDATTYACIDPNQRATGTLIAKEDCILAGIGAVQRIFEVYAMLDGAVVSHPEVTTHPEIFDGVRLRKGQTVAVIRHNARVLLSCERVILNVIQRMSGIATATRRFVDAIAGTHAKILDTRKTVPGLRVLDKYAVRCGGGTNHRLDLSDGVLIKNNHIALAGSAVEALDRAIRNRRGEQPIEIEVRSLEELEQVLEKGAESVLLDNMTAEDVRTAVERVKKLDRSVPLEASGGIVLENVRSYAETGVNFISVGALTHSARAVDLSLRIMPA</sequence>
<dbReference type="eggNOG" id="COG0157">
    <property type="taxonomic scope" value="Bacteria"/>
</dbReference>
<dbReference type="GO" id="GO:0009435">
    <property type="term" value="P:NAD+ biosynthetic process"/>
    <property type="evidence" value="ECO:0007669"/>
    <property type="project" value="UniProtKB-UniPathway"/>
</dbReference>
<dbReference type="NCBIfam" id="TIGR00078">
    <property type="entry name" value="nadC"/>
    <property type="match status" value="1"/>
</dbReference>
<evidence type="ECO:0000256" key="4">
    <source>
        <dbReference type="ARBA" id="ARBA00011218"/>
    </source>
</evidence>
<comment type="catalytic activity">
    <reaction evidence="10">
        <text>nicotinate beta-D-ribonucleotide + CO2 + diphosphate = quinolinate + 5-phospho-alpha-D-ribose 1-diphosphate + 2 H(+)</text>
        <dbReference type="Rhea" id="RHEA:12733"/>
        <dbReference type="ChEBI" id="CHEBI:15378"/>
        <dbReference type="ChEBI" id="CHEBI:16526"/>
        <dbReference type="ChEBI" id="CHEBI:29959"/>
        <dbReference type="ChEBI" id="CHEBI:33019"/>
        <dbReference type="ChEBI" id="CHEBI:57502"/>
        <dbReference type="ChEBI" id="CHEBI:58017"/>
        <dbReference type="EC" id="2.4.2.19"/>
    </reaction>
</comment>
<evidence type="ECO:0000313" key="16">
    <source>
        <dbReference type="EMBL" id="ABF39138.1"/>
    </source>
</evidence>
<evidence type="ECO:0000256" key="12">
    <source>
        <dbReference type="PIRNR" id="PIRNR006250"/>
    </source>
</evidence>
<reference evidence="16 17" key="1">
    <citation type="journal article" date="2009" name="Appl. Environ. Microbiol.">
        <title>Three genomes from the phylum Acidobacteria provide insight into the lifestyles of these microorganisms in soils.</title>
        <authorList>
            <person name="Ward N.L."/>
            <person name="Challacombe J.F."/>
            <person name="Janssen P.H."/>
            <person name="Henrissat B."/>
            <person name="Coutinho P.M."/>
            <person name="Wu M."/>
            <person name="Xie G."/>
            <person name="Haft D.H."/>
            <person name="Sait M."/>
            <person name="Badger J."/>
            <person name="Barabote R.D."/>
            <person name="Bradley B."/>
            <person name="Brettin T.S."/>
            <person name="Brinkac L.M."/>
            <person name="Bruce D."/>
            <person name="Creasy T."/>
            <person name="Daugherty S.C."/>
            <person name="Davidsen T.M."/>
            <person name="DeBoy R.T."/>
            <person name="Detter J.C."/>
            <person name="Dodson R.J."/>
            <person name="Durkin A.S."/>
            <person name="Ganapathy A."/>
            <person name="Gwinn-Giglio M."/>
            <person name="Han C.S."/>
            <person name="Khouri H."/>
            <person name="Kiss H."/>
            <person name="Kothari S.P."/>
            <person name="Madupu R."/>
            <person name="Nelson K.E."/>
            <person name="Nelson W.C."/>
            <person name="Paulsen I."/>
            <person name="Penn K."/>
            <person name="Ren Q."/>
            <person name="Rosovitz M.J."/>
            <person name="Selengut J.D."/>
            <person name="Shrivastava S."/>
            <person name="Sullivan S.A."/>
            <person name="Tapia R."/>
            <person name="Thompson L.S."/>
            <person name="Watkins K.L."/>
            <person name="Yang Q."/>
            <person name="Yu C."/>
            <person name="Zafar N."/>
            <person name="Zhou L."/>
            <person name="Kuske C.R."/>
        </authorList>
    </citation>
    <scope>NUCLEOTIDE SEQUENCE [LARGE SCALE GENOMIC DNA]</scope>
    <source>
        <strain evidence="16 17">Ellin345</strain>
    </source>
</reference>
<comment type="pathway">
    <text evidence="2">Cofactor biosynthesis; NAD(+) biosynthesis; nicotinate D-ribonucleotide from quinolinate: step 1/1.</text>
</comment>
<evidence type="ECO:0000256" key="3">
    <source>
        <dbReference type="ARBA" id="ARBA00009400"/>
    </source>
</evidence>
<comment type="function">
    <text evidence="1">Involved in the catabolism of quinolinic acid (QA).</text>
</comment>
<dbReference type="UniPathway" id="UPA00253">
    <property type="reaction ID" value="UER00331"/>
</dbReference>
<dbReference type="InterPro" id="IPR036068">
    <property type="entry name" value="Nicotinate_pribotase-like_C"/>
</dbReference>
<dbReference type="CDD" id="cd01572">
    <property type="entry name" value="QPRTase"/>
    <property type="match status" value="1"/>
</dbReference>
<dbReference type="Gene3D" id="3.90.1170.20">
    <property type="entry name" value="Quinolinate phosphoribosyl transferase, N-terminal domain"/>
    <property type="match status" value="1"/>
</dbReference>
<feature type="binding site" evidence="13">
    <location>
        <begin position="252"/>
        <end position="254"/>
    </location>
    <ligand>
        <name>substrate</name>
    </ligand>
</feature>
<dbReference type="Pfam" id="PF02749">
    <property type="entry name" value="QRPTase_N"/>
    <property type="match status" value="1"/>
</dbReference>
<evidence type="ECO:0000256" key="7">
    <source>
        <dbReference type="ARBA" id="ARBA00022676"/>
    </source>
</evidence>
<protein>
    <recommendedName>
        <fullName evidence="11">Probable nicotinate-nucleotide pyrophosphorylase [carboxylating]</fullName>
        <ecNumber evidence="5">2.4.2.19</ecNumber>
    </recommendedName>
    <alternativeName>
        <fullName evidence="9">Quinolinate phosphoribosyltransferase [decarboxylating]</fullName>
    </alternativeName>
</protein>
<feature type="binding site" evidence="13">
    <location>
        <begin position="273"/>
        <end position="275"/>
    </location>
    <ligand>
        <name>substrate</name>
    </ligand>
</feature>
<evidence type="ECO:0000256" key="10">
    <source>
        <dbReference type="ARBA" id="ARBA00047445"/>
    </source>
</evidence>
<keyword evidence="8 12" id="KW-0808">Transferase</keyword>
<evidence type="ECO:0000313" key="17">
    <source>
        <dbReference type="Proteomes" id="UP000002432"/>
    </source>
</evidence>
<dbReference type="HOGENOM" id="CLU_039622_0_1_0"/>
<dbReference type="InterPro" id="IPR013785">
    <property type="entry name" value="Aldolase_TIM"/>
</dbReference>
<dbReference type="InterPro" id="IPR027277">
    <property type="entry name" value="NadC/ModD"/>
</dbReference>
<evidence type="ECO:0000256" key="8">
    <source>
        <dbReference type="ARBA" id="ARBA00022679"/>
    </source>
</evidence>
<dbReference type="InterPro" id="IPR002638">
    <property type="entry name" value="Quinolinate_PRibosylTrfase_C"/>
</dbReference>
<evidence type="ECO:0000256" key="1">
    <source>
        <dbReference type="ARBA" id="ARBA00003237"/>
    </source>
</evidence>
<dbReference type="PANTHER" id="PTHR32179:SF3">
    <property type="entry name" value="NICOTINATE-NUCLEOTIDE PYROPHOSPHORYLASE [CARBOXYLATING]"/>
    <property type="match status" value="1"/>
</dbReference>